<accession>A0A1D2N0I9</accession>
<protein>
    <submittedName>
        <fullName evidence="5">Oxygen-dependent choline dehydrogenase</fullName>
    </submittedName>
</protein>
<organism evidence="5 6">
    <name type="scientific">Orchesella cincta</name>
    <name type="common">Springtail</name>
    <name type="synonym">Podura cincta</name>
    <dbReference type="NCBI Taxonomy" id="48709"/>
    <lineage>
        <taxon>Eukaryota</taxon>
        <taxon>Metazoa</taxon>
        <taxon>Ecdysozoa</taxon>
        <taxon>Arthropoda</taxon>
        <taxon>Hexapoda</taxon>
        <taxon>Collembola</taxon>
        <taxon>Entomobryomorpha</taxon>
        <taxon>Entomobryoidea</taxon>
        <taxon>Orchesellidae</taxon>
        <taxon>Orchesellinae</taxon>
        <taxon>Orchesella</taxon>
    </lineage>
</organism>
<comment type="similarity">
    <text evidence="1">Belongs to the GMC oxidoreductase family.</text>
</comment>
<dbReference type="InterPro" id="IPR036188">
    <property type="entry name" value="FAD/NAD-bd_sf"/>
</dbReference>
<feature type="compositionally biased region" description="Acidic residues" evidence="2">
    <location>
        <begin position="653"/>
        <end position="662"/>
    </location>
</feature>
<dbReference type="SUPFAM" id="SSF51905">
    <property type="entry name" value="FAD/NAD(P)-binding domain"/>
    <property type="match status" value="1"/>
</dbReference>
<dbReference type="Gene3D" id="3.30.560.10">
    <property type="entry name" value="Glucose Oxidase, domain 3"/>
    <property type="match status" value="1"/>
</dbReference>
<dbReference type="PANTHER" id="PTHR11552:SF227">
    <property type="entry name" value="GLUCOSE DEHYDROGENASE [FAD, QUINONE]-LIKE PROTEIN"/>
    <property type="match status" value="1"/>
</dbReference>
<dbReference type="EMBL" id="LJIJ01000327">
    <property type="protein sequence ID" value="ODM98750.1"/>
    <property type="molecule type" value="Genomic_DNA"/>
</dbReference>
<dbReference type="InterPro" id="IPR007867">
    <property type="entry name" value="GMC_OxRtase_C"/>
</dbReference>
<evidence type="ECO:0000256" key="1">
    <source>
        <dbReference type="ARBA" id="ARBA00010790"/>
    </source>
</evidence>
<comment type="caution">
    <text evidence="5">The sequence shown here is derived from an EMBL/GenBank/DDBJ whole genome shotgun (WGS) entry which is preliminary data.</text>
</comment>
<proteinExistence type="inferred from homology"/>
<dbReference type="Proteomes" id="UP000094527">
    <property type="component" value="Unassembled WGS sequence"/>
</dbReference>
<gene>
    <name evidence="5" type="ORF">Ocin01_07931</name>
</gene>
<evidence type="ECO:0000313" key="5">
    <source>
        <dbReference type="EMBL" id="ODM98750.1"/>
    </source>
</evidence>
<evidence type="ECO:0000256" key="2">
    <source>
        <dbReference type="SAM" id="MobiDB-lite"/>
    </source>
</evidence>
<dbReference type="OMA" id="GKRATTW"/>
<dbReference type="Pfam" id="PF05199">
    <property type="entry name" value="GMC_oxred_C"/>
    <property type="match status" value="1"/>
</dbReference>
<dbReference type="PANTHER" id="PTHR11552">
    <property type="entry name" value="GLUCOSE-METHANOL-CHOLINE GMC OXIDOREDUCTASE"/>
    <property type="match status" value="1"/>
</dbReference>
<dbReference type="Pfam" id="PF00732">
    <property type="entry name" value="GMC_oxred_N"/>
    <property type="match status" value="1"/>
</dbReference>
<dbReference type="SUPFAM" id="SSF54373">
    <property type="entry name" value="FAD-linked reductases, C-terminal domain"/>
    <property type="match status" value="1"/>
</dbReference>
<dbReference type="AlphaFoldDB" id="A0A1D2N0I9"/>
<feature type="region of interest" description="Disordered" evidence="2">
    <location>
        <begin position="636"/>
        <end position="662"/>
    </location>
</feature>
<evidence type="ECO:0000259" key="4">
    <source>
        <dbReference type="Pfam" id="PF05199"/>
    </source>
</evidence>
<keyword evidence="6" id="KW-1185">Reference proteome</keyword>
<feature type="domain" description="Glucose-methanol-choline oxidoreductase C-terminal" evidence="4">
    <location>
        <begin position="433"/>
        <end position="575"/>
    </location>
</feature>
<evidence type="ECO:0000259" key="3">
    <source>
        <dbReference type="Pfam" id="PF00732"/>
    </source>
</evidence>
<dbReference type="GO" id="GO:0016614">
    <property type="term" value="F:oxidoreductase activity, acting on CH-OH group of donors"/>
    <property type="evidence" value="ECO:0007669"/>
    <property type="project" value="InterPro"/>
</dbReference>
<dbReference type="STRING" id="48709.A0A1D2N0I9"/>
<dbReference type="GO" id="GO:0050660">
    <property type="term" value="F:flavin adenine dinucleotide binding"/>
    <property type="evidence" value="ECO:0007669"/>
    <property type="project" value="InterPro"/>
</dbReference>
<dbReference type="InterPro" id="IPR000172">
    <property type="entry name" value="GMC_OxRdtase_N"/>
</dbReference>
<dbReference type="Gene3D" id="3.50.50.60">
    <property type="entry name" value="FAD/NAD(P)-binding domain"/>
    <property type="match status" value="2"/>
</dbReference>
<evidence type="ECO:0000313" key="6">
    <source>
        <dbReference type="Proteomes" id="UP000094527"/>
    </source>
</evidence>
<reference evidence="5 6" key="1">
    <citation type="journal article" date="2016" name="Genome Biol. Evol.">
        <title>Gene Family Evolution Reflects Adaptation to Soil Environmental Stressors in the Genome of the Collembolan Orchesella cincta.</title>
        <authorList>
            <person name="Faddeeva-Vakhrusheva A."/>
            <person name="Derks M.F."/>
            <person name="Anvar S.Y."/>
            <person name="Agamennone V."/>
            <person name="Suring W."/>
            <person name="Smit S."/>
            <person name="van Straalen N.M."/>
            <person name="Roelofs D."/>
        </authorList>
    </citation>
    <scope>NUCLEOTIDE SEQUENCE [LARGE SCALE GENOMIC DNA]</scope>
    <source>
        <tissue evidence="5">Mixed pool</tissue>
    </source>
</reference>
<dbReference type="InterPro" id="IPR012132">
    <property type="entry name" value="GMC_OxRdtase"/>
</dbReference>
<dbReference type="OrthoDB" id="10422669at2759"/>
<feature type="compositionally biased region" description="Pro residues" evidence="2">
    <location>
        <begin position="643"/>
        <end position="652"/>
    </location>
</feature>
<sequence length="722" mass="80817">MIDLRAIANNLRAFVPAESNNSEKAPQRLRNNMRPLSPDPLVWTPAIVAGVLASLSLYLNRWGAYMKFTDRVGTYWDYNGDQYDFIVIGAGSAGGVVASRLSEYYRVLLLEAGGRINPLQVIPALSLLMLNYPEIDWKHKTVPQKYSCFALPHNKSHWSQGKGLGGTSNINFLIQSRGNPKDFDNWANVTGDPAWSYENLLPYFRKSEDFHGIWTNARTHGTGGPIRIQLPEYTGMGDIFVKAAGELGYPRQDLNGFRYNLLPYERGSETWSIWGFIEEAMLNLDKKLTVRQFAQATRILIDGQNRAFGVQYDWHGKVETAYAAKEVIVFGRCHDKSPIVDVIWNRTKGTSSRAWGRGILTTSGTNAMGFFASSMPKARGQGDWPDVQIILAGVSVGENFAKDFARVLVVLERYWAHAVGKDSFLQIVSLGRPSAKGTIRLQNIDYKTTPLIDPNYLDNQEDLDILVEGMQKAVDIVEKTRSFAKYKGHFTEIPFPGCENIPFRSKKYWECYATRFSVTLHHIVGSCSMGRNDSKDAVVDTQLRVIGIDGLRVVDASVMPVVVVGNTNAPTIMVGEKGADLILQTYEGERLEAIRIAEEQRIQKEKEAAIAAAIAAQQQAQQQAAQQAAAAAAAAASTTQQPVFPPRQTPPPEDPDTDTDYDYDINRIRTDLESNNITVEDLHRLKASKQEELFLNSYYKGNKEFFEKMAKNFTRLIVNEEE</sequence>
<feature type="domain" description="Glucose-methanol-choline oxidoreductase N-terminal" evidence="3">
    <location>
        <begin position="83"/>
        <end position="331"/>
    </location>
</feature>
<name>A0A1D2N0I9_ORCCI</name>